<evidence type="ECO:0000256" key="3">
    <source>
        <dbReference type="ARBA" id="ARBA00022525"/>
    </source>
</evidence>
<dbReference type="InParanoid" id="A0A0Q9WGM6"/>
<reference evidence="6 7" key="1">
    <citation type="journal article" date="2007" name="Nature">
        <title>Evolution of genes and genomes on the Drosophila phylogeny.</title>
        <authorList>
            <consortium name="Drosophila 12 Genomes Consortium"/>
            <person name="Clark A.G."/>
            <person name="Eisen M.B."/>
            <person name="Smith D.R."/>
            <person name="Bergman C.M."/>
            <person name="Oliver B."/>
            <person name="Markow T.A."/>
            <person name="Kaufman T.C."/>
            <person name="Kellis M."/>
            <person name="Gelbart W."/>
            <person name="Iyer V.N."/>
            <person name="Pollard D.A."/>
            <person name="Sackton T.B."/>
            <person name="Larracuente A.M."/>
            <person name="Singh N.D."/>
            <person name="Abad J.P."/>
            <person name="Abt D.N."/>
            <person name="Adryan B."/>
            <person name="Aguade M."/>
            <person name="Akashi H."/>
            <person name="Anderson W.W."/>
            <person name="Aquadro C.F."/>
            <person name="Ardell D.H."/>
            <person name="Arguello R."/>
            <person name="Artieri C.G."/>
            <person name="Barbash D.A."/>
            <person name="Barker D."/>
            <person name="Barsanti P."/>
            <person name="Batterham P."/>
            <person name="Batzoglou S."/>
            <person name="Begun D."/>
            <person name="Bhutkar A."/>
            <person name="Blanco E."/>
            <person name="Bosak S.A."/>
            <person name="Bradley R.K."/>
            <person name="Brand A.D."/>
            <person name="Brent M.R."/>
            <person name="Brooks A.N."/>
            <person name="Brown R.H."/>
            <person name="Butlin R.K."/>
            <person name="Caggese C."/>
            <person name="Calvi B.R."/>
            <person name="Bernardo de Carvalho A."/>
            <person name="Caspi A."/>
            <person name="Castrezana S."/>
            <person name="Celniker S.E."/>
            <person name="Chang J.L."/>
            <person name="Chapple C."/>
            <person name="Chatterji S."/>
            <person name="Chinwalla A."/>
            <person name="Civetta A."/>
            <person name="Clifton S.W."/>
            <person name="Comeron J.M."/>
            <person name="Costello J.C."/>
            <person name="Coyne J.A."/>
            <person name="Daub J."/>
            <person name="David R.G."/>
            <person name="Delcher A.L."/>
            <person name="Delehaunty K."/>
            <person name="Do C.B."/>
            <person name="Ebling H."/>
            <person name="Edwards K."/>
            <person name="Eickbush T."/>
            <person name="Evans J.D."/>
            <person name="Filipski A."/>
            <person name="Findeiss S."/>
            <person name="Freyhult E."/>
            <person name="Fulton L."/>
            <person name="Fulton R."/>
            <person name="Garcia A.C."/>
            <person name="Gardiner A."/>
            <person name="Garfield D.A."/>
            <person name="Garvin B.E."/>
            <person name="Gibson G."/>
            <person name="Gilbert D."/>
            <person name="Gnerre S."/>
            <person name="Godfrey J."/>
            <person name="Good R."/>
            <person name="Gotea V."/>
            <person name="Gravely B."/>
            <person name="Greenberg A.J."/>
            <person name="Griffiths-Jones S."/>
            <person name="Gross S."/>
            <person name="Guigo R."/>
            <person name="Gustafson E.A."/>
            <person name="Haerty W."/>
            <person name="Hahn M.W."/>
            <person name="Halligan D.L."/>
            <person name="Halpern A.L."/>
            <person name="Halter G.M."/>
            <person name="Han M.V."/>
            <person name="Heger A."/>
            <person name="Hillier L."/>
            <person name="Hinrichs A.S."/>
            <person name="Holmes I."/>
            <person name="Hoskins R.A."/>
            <person name="Hubisz M.J."/>
            <person name="Hultmark D."/>
            <person name="Huntley M.A."/>
            <person name="Jaffe D.B."/>
            <person name="Jagadeeshan S."/>
            <person name="Jeck W.R."/>
            <person name="Johnson J."/>
            <person name="Jones C.D."/>
            <person name="Jordan W.C."/>
            <person name="Karpen G.H."/>
            <person name="Kataoka E."/>
            <person name="Keightley P.D."/>
            <person name="Kheradpour P."/>
            <person name="Kirkness E.F."/>
            <person name="Koerich L.B."/>
            <person name="Kristiansen K."/>
            <person name="Kudrna D."/>
            <person name="Kulathinal R.J."/>
            <person name="Kumar S."/>
            <person name="Kwok R."/>
            <person name="Lander E."/>
            <person name="Langley C.H."/>
            <person name="Lapoint R."/>
            <person name="Lazzaro B.P."/>
            <person name="Lee S.J."/>
            <person name="Levesque L."/>
            <person name="Li R."/>
            <person name="Lin C.F."/>
            <person name="Lin M.F."/>
            <person name="Lindblad-Toh K."/>
            <person name="Llopart A."/>
            <person name="Long M."/>
            <person name="Low L."/>
            <person name="Lozovsky E."/>
            <person name="Lu J."/>
            <person name="Luo M."/>
            <person name="Machado C.A."/>
            <person name="Makalowski W."/>
            <person name="Marzo M."/>
            <person name="Matsuda M."/>
            <person name="Matzkin L."/>
            <person name="McAllister B."/>
            <person name="McBride C.S."/>
            <person name="McKernan B."/>
            <person name="McKernan K."/>
            <person name="Mendez-Lago M."/>
            <person name="Minx P."/>
            <person name="Mollenhauer M.U."/>
            <person name="Montooth K."/>
            <person name="Mount S.M."/>
            <person name="Mu X."/>
            <person name="Myers E."/>
            <person name="Negre B."/>
            <person name="Newfeld S."/>
            <person name="Nielsen R."/>
            <person name="Noor M.A."/>
            <person name="O'Grady P."/>
            <person name="Pachter L."/>
            <person name="Papaceit M."/>
            <person name="Parisi M.J."/>
            <person name="Parisi M."/>
            <person name="Parts L."/>
            <person name="Pedersen J.S."/>
            <person name="Pesole G."/>
            <person name="Phillippy A.M."/>
            <person name="Ponting C.P."/>
            <person name="Pop M."/>
            <person name="Porcelli D."/>
            <person name="Powell J.R."/>
            <person name="Prohaska S."/>
            <person name="Pruitt K."/>
            <person name="Puig M."/>
            <person name="Quesneville H."/>
            <person name="Ram K.R."/>
            <person name="Rand D."/>
            <person name="Rasmussen M.D."/>
            <person name="Reed L.K."/>
            <person name="Reenan R."/>
            <person name="Reily A."/>
            <person name="Remington K.A."/>
            <person name="Rieger T.T."/>
            <person name="Ritchie M.G."/>
            <person name="Robin C."/>
            <person name="Rogers Y.H."/>
            <person name="Rohde C."/>
            <person name="Rozas J."/>
            <person name="Rubenfield M.J."/>
            <person name="Ruiz A."/>
            <person name="Russo S."/>
            <person name="Salzberg S.L."/>
            <person name="Sanchez-Gracia A."/>
            <person name="Saranga D.J."/>
            <person name="Sato H."/>
            <person name="Schaeffer S.W."/>
            <person name="Schatz M.C."/>
            <person name="Schlenke T."/>
            <person name="Schwartz R."/>
            <person name="Segarra C."/>
            <person name="Singh R.S."/>
            <person name="Sirot L."/>
            <person name="Sirota M."/>
            <person name="Sisneros N.B."/>
            <person name="Smith C.D."/>
            <person name="Smith T.F."/>
            <person name="Spieth J."/>
            <person name="Stage D.E."/>
            <person name="Stark A."/>
            <person name="Stephan W."/>
            <person name="Strausberg R.L."/>
            <person name="Strempel S."/>
            <person name="Sturgill D."/>
            <person name="Sutton G."/>
            <person name="Sutton G.G."/>
            <person name="Tao W."/>
            <person name="Teichmann S."/>
            <person name="Tobari Y.N."/>
            <person name="Tomimura Y."/>
            <person name="Tsolas J.M."/>
            <person name="Valente V.L."/>
            <person name="Venter E."/>
            <person name="Venter J.C."/>
            <person name="Vicario S."/>
            <person name="Vieira F.G."/>
            <person name="Vilella A.J."/>
            <person name="Villasante A."/>
            <person name="Walenz B."/>
            <person name="Wang J."/>
            <person name="Wasserman M."/>
            <person name="Watts T."/>
            <person name="Wilson D."/>
            <person name="Wilson R.K."/>
            <person name="Wing R.A."/>
            <person name="Wolfner M.F."/>
            <person name="Wong A."/>
            <person name="Wong G.K."/>
            <person name="Wu C.I."/>
            <person name="Wu G."/>
            <person name="Yamamoto D."/>
            <person name="Yang H.P."/>
            <person name="Yang S.P."/>
            <person name="Yorke J.A."/>
            <person name="Yoshida K."/>
            <person name="Zdobnov E."/>
            <person name="Zhang P."/>
            <person name="Zhang Y."/>
            <person name="Zimin A.V."/>
            <person name="Baldwin J."/>
            <person name="Abdouelleil A."/>
            <person name="Abdulkadir J."/>
            <person name="Abebe A."/>
            <person name="Abera B."/>
            <person name="Abreu J."/>
            <person name="Acer S.C."/>
            <person name="Aftuck L."/>
            <person name="Alexander A."/>
            <person name="An P."/>
            <person name="Anderson E."/>
            <person name="Anderson S."/>
            <person name="Arachi H."/>
            <person name="Azer M."/>
            <person name="Bachantsang P."/>
            <person name="Barry A."/>
            <person name="Bayul T."/>
            <person name="Berlin A."/>
            <person name="Bessette D."/>
            <person name="Bloom T."/>
            <person name="Blye J."/>
            <person name="Boguslavskiy L."/>
            <person name="Bonnet C."/>
            <person name="Boukhgalter B."/>
            <person name="Bourzgui I."/>
            <person name="Brown A."/>
            <person name="Cahill P."/>
            <person name="Channer S."/>
            <person name="Cheshatsang Y."/>
            <person name="Chuda L."/>
            <person name="Citroen M."/>
            <person name="Collymore A."/>
            <person name="Cooke P."/>
            <person name="Costello M."/>
            <person name="D'Aco K."/>
            <person name="Daza R."/>
            <person name="De Haan G."/>
            <person name="DeGray S."/>
            <person name="DeMaso C."/>
            <person name="Dhargay N."/>
            <person name="Dooley K."/>
            <person name="Dooley E."/>
            <person name="Doricent M."/>
            <person name="Dorje P."/>
            <person name="Dorjee K."/>
            <person name="Dupes A."/>
            <person name="Elong R."/>
            <person name="Falk J."/>
            <person name="Farina A."/>
            <person name="Faro S."/>
            <person name="Ferguson D."/>
            <person name="Fisher S."/>
            <person name="Foley C.D."/>
            <person name="Franke A."/>
            <person name="Friedrich D."/>
            <person name="Gadbois L."/>
            <person name="Gearin G."/>
            <person name="Gearin C.R."/>
            <person name="Giannoukos G."/>
            <person name="Goode T."/>
            <person name="Graham J."/>
            <person name="Grandbois E."/>
            <person name="Grewal S."/>
            <person name="Gyaltsen K."/>
            <person name="Hafez N."/>
            <person name="Hagos B."/>
            <person name="Hall J."/>
            <person name="Henson C."/>
            <person name="Hollinger A."/>
            <person name="Honan T."/>
            <person name="Huard M.D."/>
            <person name="Hughes L."/>
            <person name="Hurhula B."/>
            <person name="Husby M.E."/>
            <person name="Kamat A."/>
            <person name="Kanga B."/>
            <person name="Kashin S."/>
            <person name="Khazanovich D."/>
            <person name="Kisner P."/>
            <person name="Lance K."/>
            <person name="Lara M."/>
            <person name="Lee W."/>
            <person name="Lennon N."/>
            <person name="Letendre F."/>
            <person name="LeVine R."/>
            <person name="Lipovsky A."/>
            <person name="Liu X."/>
            <person name="Liu J."/>
            <person name="Liu S."/>
            <person name="Lokyitsang T."/>
            <person name="Lokyitsang Y."/>
            <person name="Lubonja R."/>
            <person name="Lui A."/>
            <person name="MacDonald P."/>
            <person name="Magnisalis V."/>
            <person name="Maru K."/>
            <person name="Matthews C."/>
            <person name="McCusker W."/>
            <person name="McDonough S."/>
            <person name="Mehta T."/>
            <person name="Meldrim J."/>
            <person name="Meneus L."/>
            <person name="Mihai O."/>
            <person name="Mihalev A."/>
            <person name="Mihova T."/>
            <person name="Mittelman R."/>
            <person name="Mlenga V."/>
            <person name="Montmayeur A."/>
            <person name="Mulrain L."/>
            <person name="Navidi A."/>
            <person name="Naylor J."/>
            <person name="Negash T."/>
            <person name="Nguyen T."/>
            <person name="Nguyen N."/>
            <person name="Nicol R."/>
            <person name="Norbu C."/>
            <person name="Norbu N."/>
            <person name="Novod N."/>
            <person name="O'Neill B."/>
            <person name="Osman S."/>
            <person name="Markiewicz E."/>
            <person name="Oyono O.L."/>
            <person name="Patti C."/>
            <person name="Phunkhang P."/>
            <person name="Pierre F."/>
            <person name="Priest M."/>
            <person name="Raghuraman S."/>
            <person name="Rege F."/>
            <person name="Reyes R."/>
            <person name="Rise C."/>
            <person name="Rogov P."/>
            <person name="Ross K."/>
            <person name="Ryan E."/>
            <person name="Settipalli S."/>
            <person name="Shea T."/>
            <person name="Sherpa N."/>
            <person name="Shi L."/>
            <person name="Shih D."/>
            <person name="Sparrow T."/>
            <person name="Spaulding J."/>
            <person name="Stalker J."/>
            <person name="Stange-Thomann N."/>
            <person name="Stavropoulos S."/>
            <person name="Stone C."/>
            <person name="Strader C."/>
            <person name="Tesfaye S."/>
            <person name="Thomson T."/>
            <person name="Thoulutsang Y."/>
            <person name="Thoulutsang D."/>
            <person name="Topham K."/>
            <person name="Topping I."/>
            <person name="Tsamla T."/>
            <person name="Vassiliev H."/>
            <person name="Vo A."/>
            <person name="Wangchuk T."/>
            <person name="Wangdi T."/>
            <person name="Weiand M."/>
            <person name="Wilkinson J."/>
            <person name="Wilson A."/>
            <person name="Yadav S."/>
            <person name="Young G."/>
            <person name="Yu Q."/>
            <person name="Zembek L."/>
            <person name="Zhong D."/>
            <person name="Zimmer A."/>
            <person name="Zwirko Z."/>
            <person name="Jaffe D.B."/>
            <person name="Alvarez P."/>
            <person name="Brockman W."/>
            <person name="Butler J."/>
            <person name="Chin C."/>
            <person name="Gnerre S."/>
            <person name="Grabherr M."/>
            <person name="Kleber M."/>
            <person name="Mauceli E."/>
            <person name="MacCallum I."/>
        </authorList>
    </citation>
    <scope>NUCLEOTIDE SEQUENCE [LARGE SCALE GENOMIC DNA]</scope>
    <source>
        <strain evidence="7">Tucson 15010-1051.87</strain>
    </source>
</reference>
<evidence type="ECO:0000313" key="6">
    <source>
        <dbReference type="EMBL" id="KRF83346.1"/>
    </source>
</evidence>
<name>A0A0Q9WGM6_DROVI</name>
<comment type="similarity">
    <text evidence="2">Belongs to the arthropod PDH family.</text>
</comment>
<evidence type="ECO:0000256" key="1">
    <source>
        <dbReference type="ARBA" id="ARBA00004613"/>
    </source>
</evidence>
<feature type="transmembrane region" description="Helical" evidence="5">
    <location>
        <begin position="20"/>
        <end position="49"/>
    </location>
</feature>
<keyword evidence="5" id="KW-0812">Transmembrane</keyword>
<evidence type="ECO:0000313" key="7">
    <source>
        <dbReference type="Proteomes" id="UP000008792"/>
    </source>
</evidence>
<organism evidence="6 7">
    <name type="scientific">Drosophila virilis</name>
    <name type="common">Fruit fly</name>
    <dbReference type="NCBI Taxonomy" id="7244"/>
    <lineage>
        <taxon>Eukaryota</taxon>
        <taxon>Metazoa</taxon>
        <taxon>Ecdysozoa</taxon>
        <taxon>Arthropoda</taxon>
        <taxon>Hexapoda</taxon>
        <taxon>Insecta</taxon>
        <taxon>Pterygota</taxon>
        <taxon>Neoptera</taxon>
        <taxon>Endopterygota</taxon>
        <taxon>Diptera</taxon>
        <taxon>Brachycera</taxon>
        <taxon>Muscomorpha</taxon>
        <taxon>Ephydroidea</taxon>
        <taxon>Drosophilidae</taxon>
        <taxon>Drosophila</taxon>
    </lineage>
</organism>
<comment type="subcellular location">
    <subcellularLocation>
        <location evidence="1">Secreted</location>
    </subcellularLocation>
</comment>
<evidence type="ECO:0000256" key="4">
    <source>
        <dbReference type="ARBA" id="ARBA00022815"/>
    </source>
</evidence>
<dbReference type="EMBL" id="CH940650">
    <property type="protein sequence ID" value="KRF83346.1"/>
    <property type="molecule type" value="Genomic_DNA"/>
</dbReference>
<dbReference type="Pfam" id="PF06324">
    <property type="entry name" value="Pigment_DH"/>
    <property type="match status" value="1"/>
</dbReference>
<keyword evidence="7" id="KW-1185">Reference proteome</keyword>
<sequence>MPAIGICSFPSFKWLGPVSALSWISLAMTCYALTLALLALAGCICCTFARATPDEERYVEKEYNRDLYDWINNAVRYAPVQPPGPPCKYPYFLDNSLNPNMRMPKRNSELINSLLSLPKNMNDAGKEKRPDITKYICRCGDSIREHKYI</sequence>
<dbReference type="eggNOG" id="ENOG502T6YK">
    <property type="taxonomic scope" value="Eukaryota"/>
</dbReference>
<gene>
    <name evidence="6" type="primary">Dvir\GJ27015</name>
    <name evidence="6" type="ORF">Dvir_GJ27015</name>
</gene>
<protein>
    <submittedName>
        <fullName evidence="6">Uncharacterized protein, isoform B</fullName>
    </submittedName>
</protein>
<dbReference type="FunCoup" id="A0A0Q9WGM6">
    <property type="interactions" value="8"/>
</dbReference>
<dbReference type="GO" id="GO:0005179">
    <property type="term" value="F:hormone activity"/>
    <property type="evidence" value="ECO:0007669"/>
    <property type="project" value="InterPro"/>
</dbReference>
<evidence type="ECO:0000256" key="2">
    <source>
        <dbReference type="ARBA" id="ARBA00010172"/>
    </source>
</evidence>
<keyword evidence="3" id="KW-0964">Secreted</keyword>
<dbReference type="InterPro" id="IPR009396">
    <property type="entry name" value="Pigment_DH"/>
</dbReference>
<keyword evidence="4" id="KW-0027">Amidation</keyword>
<keyword evidence="5" id="KW-1133">Transmembrane helix</keyword>
<dbReference type="GO" id="GO:0005576">
    <property type="term" value="C:extracellular region"/>
    <property type="evidence" value="ECO:0007669"/>
    <property type="project" value="UniProtKB-SubCell"/>
</dbReference>
<keyword evidence="5" id="KW-0472">Membrane</keyword>
<accession>A0A0Q9WGM6</accession>
<proteinExistence type="inferred from homology"/>
<dbReference type="GO" id="GO:0009416">
    <property type="term" value="P:response to light stimulus"/>
    <property type="evidence" value="ECO:0007669"/>
    <property type="project" value="InterPro"/>
</dbReference>
<dbReference type="AlphaFoldDB" id="A0A0Q9WGM6"/>
<evidence type="ECO:0000256" key="5">
    <source>
        <dbReference type="SAM" id="Phobius"/>
    </source>
</evidence>
<dbReference type="Proteomes" id="UP000008792">
    <property type="component" value="Unassembled WGS sequence"/>
</dbReference>
<dbReference type="OrthoDB" id="8178425at2759"/>
<dbReference type="STRING" id="7244.A0A0Q9WGM6"/>